<dbReference type="Proteomes" id="UP000256763">
    <property type="component" value="Unassembled WGS sequence"/>
</dbReference>
<dbReference type="EMBL" id="NFZW01000022">
    <property type="protein sequence ID" value="RFA33251.1"/>
    <property type="molecule type" value="Genomic_DNA"/>
</dbReference>
<organism evidence="2 3">
    <name type="scientific">Alkalilimnicola ehrlichii</name>
    <dbReference type="NCBI Taxonomy" id="351052"/>
    <lineage>
        <taxon>Bacteria</taxon>
        <taxon>Pseudomonadati</taxon>
        <taxon>Pseudomonadota</taxon>
        <taxon>Gammaproteobacteria</taxon>
        <taxon>Chromatiales</taxon>
        <taxon>Ectothiorhodospiraceae</taxon>
        <taxon>Alkalilimnicola</taxon>
    </lineage>
</organism>
<dbReference type="InterPro" id="IPR036953">
    <property type="entry name" value="GreA/GreB_C_sf"/>
</dbReference>
<evidence type="ECO:0000313" key="2">
    <source>
        <dbReference type="EMBL" id="RFA33251.1"/>
    </source>
</evidence>
<evidence type="ECO:0000259" key="1">
    <source>
        <dbReference type="Pfam" id="PF01272"/>
    </source>
</evidence>
<name>A0A3E0WM74_9GAMM</name>
<proteinExistence type="predicted"/>
<dbReference type="SUPFAM" id="SSF54534">
    <property type="entry name" value="FKBP-like"/>
    <property type="match status" value="1"/>
</dbReference>
<protein>
    <recommendedName>
        <fullName evidence="1">Transcription elongation factor GreA/GreB C-terminal domain-containing protein</fullName>
    </recommendedName>
</protein>
<gene>
    <name evidence="2" type="ORF">CAL65_17940</name>
</gene>
<dbReference type="Pfam" id="PF01272">
    <property type="entry name" value="GreA_GreB"/>
    <property type="match status" value="1"/>
</dbReference>
<evidence type="ECO:0000313" key="3">
    <source>
        <dbReference type="Proteomes" id="UP000256763"/>
    </source>
</evidence>
<sequence length="131" mass="14159">MSSSDVERLRPLLSVIERRNGGFKKAHLAALAGKLSVCREVSATAVPADIVTMNSLVAVQNLDSGEVYEFRLVFPGGYDAYGAYISVFSQLGSVLIGSKLGSVVALKSPKLQRLKVQEIRFQPEASGRFDL</sequence>
<dbReference type="Gene3D" id="3.10.50.30">
    <property type="entry name" value="Transcription elongation factor, GreA/GreB, C-terminal domain"/>
    <property type="match status" value="1"/>
</dbReference>
<feature type="domain" description="Transcription elongation factor GreA/GreB C-terminal" evidence="1">
    <location>
        <begin position="47"/>
        <end position="119"/>
    </location>
</feature>
<dbReference type="AlphaFoldDB" id="A0A3E0WM74"/>
<comment type="caution">
    <text evidence="2">The sequence shown here is derived from an EMBL/GenBank/DDBJ whole genome shotgun (WGS) entry which is preliminary data.</text>
</comment>
<keyword evidence="3" id="KW-1185">Reference proteome</keyword>
<accession>A0A3E0WM74</accession>
<dbReference type="InterPro" id="IPR001437">
    <property type="entry name" value="Tscrpt_elong_fac_GreA/B_C"/>
</dbReference>
<dbReference type="GO" id="GO:0032784">
    <property type="term" value="P:regulation of DNA-templated transcription elongation"/>
    <property type="evidence" value="ECO:0007669"/>
    <property type="project" value="InterPro"/>
</dbReference>
<dbReference type="GO" id="GO:0003677">
    <property type="term" value="F:DNA binding"/>
    <property type="evidence" value="ECO:0007669"/>
    <property type="project" value="InterPro"/>
</dbReference>
<reference evidence="3" key="1">
    <citation type="submission" date="2017-05" db="EMBL/GenBank/DDBJ databases">
        <authorList>
            <person name="Sharma S."/>
            <person name="Sidhu C."/>
            <person name="Pinnaka A.K."/>
        </authorList>
    </citation>
    <scope>NUCLEOTIDE SEQUENCE [LARGE SCALE GENOMIC DNA]</scope>
    <source>
        <strain evidence="3">AK93</strain>
    </source>
</reference>